<dbReference type="Proteomes" id="UP001151002">
    <property type="component" value="Unassembled WGS sequence"/>
</dbReference>
<accession>A0ABT4BFF9</accession>
<dbReference type="EMBL" id="JAPNTZ010000024">
    <property type="protein sequence ID" value="MCY1145186.1"/>
    <property type="molecule type" value="Genomic_DNA"/>
</dbReference>
<evidence type="ECO:0000259" key="3">
    <source>
        <dbReference type="PROSITE" id="PS51186"/>
    </source>
</evidence>
<reference evidence="4" key="1">
    <citation type="submission" date="2022-11" db="EMBL/GenBank/DDBJ databases">
        <authorList>
            <person name="Somphong A."/>
            <person name="Phongsopitanun W."/>
        </authorList>
    </citation>
    <scope>NUCLEOTIDE SEQUENCE</scope>
    <source>
        <strain evidence="4">Pm04-4</strain>
    </source>
</reference>
<keyword evidence="2" id="KW-0012">Acyltransferase</keyword>
<dbReference type="InterPro" id="IPR050832">
    <property type="entry name" value="Bact_Acetyltransf"/>
</dbReference>
<protein>
    <submittedName>
        <fullName evidence="4">GNAT family N-acetyltransferase</fullName>
    </submittedName>
</protein>
<dbReference type="SUPFAM" id="SSF55729">
    <property type="entry name" value="Acyl-CoA N-acyltransferases (Nat)"/>
    <property type="match status" value="1"/>
</dbReference>
<dbReference type="PANTHER" id="PTHR43877:SF2">
    <property type="entry name" value="AMINOALKYLPHOSPHONATE N-ACETYLTRANSFERASE-RELATED"/>
    <property type="match status" value="1"/>
</dbReference>
<name>A0ABT4BFF9_9ACTN</name>
<dbReference type="PANTHER" id="PTHR43877">
    <property type="entry name" value="AMINOALKYLPHOSPHONATE N-ACETYLTRANSFERASE-RELATED-RELATED"/>
    <property type="match status" value="1"/>
</dbReference>
<evidence type="ECO:0000256" key="1">
    <source>
        <dbReference type="ARBA" id="ARBA00022679"/>
    </source>
</evidence>
<dbReference type="Pfam" id="PF00583">
    <property type="entry name" value="Acetyltransf_1"/>
    <property type="match status" value="1"/>
</dbReference>
<dbReference type="InterPro" id="IPR016181">
    <property type="entry name" value="Acyl_CoA_acyltransferase"/>
</dbReference>
<keyword evidence="1" id="KW-0808">Transferase</keyword>
<organism evidence="4 5">
    <name type="scientific">Paractinoplanes pyxinae</name>
    <dbReference type="NCBI Taxonomy" id="2997416"/>
    <lineage>
        <taxon>Bacteria</taxon>
        <taxon>Bacillati</taxon>
        <taxon>Actinomycetota</taxon>
        <taxon>Actinomycetes</taxon>
        <taxon>Micromonosporales</taxon>
        <taxon>Micromonosporaceae</taxon>
        <taxon>Paractinoplanes</taxon>
    </lineage>
</organism>
<comment type="caution">
    <text evidence="4">The sequence shown here is derived from an EMBL/GenBank/DDBJ whole genome shotgun (WGS) entry which is preliminary data.</text>
</comment>
<dbReference type="PROSITE" id="PS51186">
    <property type="entry name" value="GNAT"/>
    <property type="match status" value="1"/>
</dbReference>
<gene>
    <name evidence="4" type="ORF">OWR29_44905</name>
</gene>
<dbReference type="CDD" id="cd04301">
    <property type="entry name" value="NAT_SF"/>
    <property type="match status" value="1"/>
</dbReference>
<feature type="domain" description="N-acetyltransferase" evidence="3">
    <location>
        <begin position="2"/>
        <end position="171"/>
    </location>
</feature>
<evidence type="ECO:0000256" key="2">
    <source>
        <dbReference type="ARBA" id="ARBA00023315"/>
    </source>
</evidence>
<dbReference type="RefSeq" id="WP_267569789.1">
    <property type="nucleotide sequence ID" value="NZ_JAPNTZ010000024.1"/>
</dbReference>
<dbReference type="InterPro" id="IPR000182">
    <property type="entry name" value="GNAT_dom"/>
</dbReference>
<dbReference type="Gene3D" id="3.40.630.30">
    <property type="match status" value="1"/>
</dbReference>
<evidence type="ECO:0000313" key="5">
    <source>
        <dbReference type="Proteomes" id="UP001151002"/>
    </source>
</evidence>
<proteinExistence type="predicted"/>
<keyword evidence="5" id="KW-1185">Reference proteome</keyword>
<sequence>MAVIRPLAEADIRTVAEVHVHTWQVGYAGIVPGDILDRLDPDEFAARRRTRPAPEGARTLVAEEDGRVVGFVGFGPFRRDDGADPGMGELYSIYLHPDFWGRGIGRQLIEAARAGLKEAGFPDMRLWVLTGNTRARRFYERAGLAPDGVEQTWTPRGSTLELPELRYAVAL</sequence>
<evidence type="ECO:0000313" key="4">
    <source>
        <dbReference type="EMBL" id="MCY1145186.1"/>
    </source>
</evidence>